<keyword evidence="2" id="KW-1185">Reference proteome</keyword>
<evidence type="ECO:0000313" key="2">
    <source>
        <dbReference type="Proteomes" id="UP001153365"/>
    </source>
</evidence>
<comment type="caution">
    <text evidence="1">The sequence shown here is derived from an EMBL/GenBank/DDBJ whole genome shotgun (WGS) entry which is preliminary data.</text>
</comment>
<gene>
    <name evidence="1" type="ORF">PPACK8108_LOCUS15968</name>
</gene>
<accession>A0AAV0B8N0</accession>
<protein>
    <submittedName>
        <fullName evidence="1">Uncharacterized protein</fullName>
    </submittedName>
</protein>
<dbReference type="Proteomes" id="UP001153365">
    <property type="component" value="Unassembled WGS sequence"/>
</dbReference>
<evidence type="ECO:0000313" key="1">
    <source>
        <dbReference type="EMBL" id="CAH7682835.1"/>
    </source>
</evidence>
<dbReference type="EMBL" id="CALTRL010004307">
    <property type="protein sequence ID" value="CAH7682835.1"/>
    <property type="molecule type" value="Genomic_DNA"/>
</dbReference>
<proteinExistence type="predicted"/>
<name>A0AAV0B8N0_PHAPC</name>
<sequence>MCKQAGKIAKTQIVFKIGGLTEENFAYAQQEIKVALVSSAHYGVVKVIQQNPGDTYLFYIQRLIHASVLSLGFQSSHILSNNLLLNSSTQSQLALQILIFSSGLGLGLAVVELVDDSFRYQQLRLFDADVCRVRGMGLVLVLGFETNESDYG</sequence>
<organism evidence="1 2">
    <name type="scientific">Phakopsora pachyrhizi</name>
    <name type="common">Asian soybean rust disease fungus</name>
    <dbReference type="NCBI Taxonomy" id="170000"/>
    <lineage>
        <taxon>Eukaryota</taxon>
        <taxon>Fungi</taxon>
        <taxon>Dikarya</taxon>
        <taxon>Basidiomycota</taxon>
        <taxon>Pucciniomycotina</taxon>
        <taxon>Pucciniomycetes</taxon>
        <taxon>Pucciniales</taxon>
        <taxon>Phakopsoraceae</taxon>
        <taxon>Phakopsora</taxon>
    </lineage>
</organism>
<reference evidence="1" key="1">
    <citation type="submission" date="2022-06" db="EMBL/GenBank/DDBJ databases">
        <authorList>
            <consortium name="SYNGENTA / RWTH Aachen University"/>
        </authorList>
    </citation>
    <scope>NUCLEOTIDE SEQUENCE</scope>
</reference>
<dbReference type="AlphaFoldDB" id="A0AAV0B8N0"/>